<dbReference type="PANTHER" id="PTHR44757:SF10">
    <property type="entry name" value="MEMBRANE PROTEIN"/>
    <property type="match status" value="1"/>
</dbReference>
<dbReference type="EMBL" id="AHAM01000300">
    <property type="protein sequence ID" value="EHK52869.1"/>
    <property type="molecule type" value="Genomic_DNA"/>
</dbReference>
<dbReference type="PATRIC" id="fig|1107882.3.peg.6436"/>
<dbReference type="PROSITE" id="PS50883">
    <property type="entry name" value="EAL"/>
    <property type="match status" value="1"/>
</dbReference>
<dbReference type="CDD" id="cd01948">
    <property type="entry name" value="EAL"/>
    <property type="match status" value="1"/>
</dbReference>
<accession>H0I2F9</accession>
<proteinExistence type="predicted"/>
<feature type="transmembrane region" description="Helical" evidence="1">
    <location>
        <begin position="306"/>
        <end position="328"/>
    </location>
</feature>
<dbReference type="Pfam" id="PF00990">
    <property type="entry name" value="GGDEF"/>
    <property type="match status" value="1"/>
</dbReference>
<feature type="domain" description="EAL" evidence="2">
    <location>
        <begin position="518"/>
        <end position="768"/>
    </location>
</feature>
<dbReference type="InterPro" id="IPR029787">
    <property type="entry name" value="Nucleotide_cyclase"/>
</dbReference>
<sequence>MHYAAHQNFALVRAAVGNSLLMLQVAKLRKNKNNCRFHVMGHFGSPSALRFFIRTVVPFFAAAISLNLIAGSLLYWSTAEADRISVERQRALVDLVVSQLRSTVAHDQESVTVWDDAVENVRAGATDWIDVNLGSWMNTYFGHDGAYVIDSENRPLYAAVDGTMADPEMVRDIWPQTQPLVEELRNRLRSGDASGTSDQVLTIGTSEISVVSGRPAIISVKPIVSDSGEIEQPAGGEALHIAVRYLDDSLVRELQNSYLLDGLRFSWTQDHGRDEGVSPLIDSAGKAIGHYVWTPYRPGTVVFGDVWPVLLALFIAGIVALVGFLIVLRRRSLSLNRTQAEIRHLASHDVLTGLPNRKQFEIRLDEALAAIAKAGERVAVLYLDLDKFKEVNDTLGHPAGDELLREFADRLRRLTDERDTVARLGGDEFTIILRNPADEAQIEQLCTRIVETARHPFELAGTQVFIGVSVGAAIAPKDGVERVAITRKADIALYTAKANGRSGYAIFSPAQEELVTERRALERDLREALDDSGQFCVYYQPLYAARSRGLAGAEALVRWDHPVRGRVAPDAFIPLAEETGLIERLGAFVLNEACSAAVNWSVETLAVNVSAVELRSPVYAVRVANILMATGMSPRRLELEVTETALSDKDGHVQQNIQALKELGVRFALDDFGTGFSSLGRLQQLDVDRIKIDRSFVQGFGSENGDEAIVRAIVDLAKATGLKTTAEGVETVEQDRFLGSIGCDELQGFLLSRPLPRYEFEEILAGLQSQVRQNRI</sequence>
<dbReference type="PANTHER" id="PTHR44757">
    <property type="entry name" value="DIGUANYLATE CYCLASE DGCP"/>
    <property type="match status" value="1"/>
</dbReference>
<dbReference type="FunFam" id="3.30.70.270:FF:000001">
    <property type="entry name" value="Diguanylate cyclase domain protein"/>
    <property type="match status" value="1"/>
</dbReference>
<keyword evidence="5" id="KW-1185">Reference proteome</keyword>
<feature type="domain" description="GGDEF" evidence="3">
    <location>
        <begin position="376"/>
        <end position="509"/>
    </location>
</feature>
<dbReference type="PROSITE" id="PS50887">
    <property type="entry name" value="GGDEF"/>
    <property type="match status" value="1"/>
</dbReference>
<dbReference type="Gene3D" id="3.30.70.270">
    <property type="match status" value="1"/>
</dbReference>
<keyword evidence="1" id="KW-0472">Membrane</keyword>
<dbReference type="RefSeq" id="WP_008840216.1">
    <property type="nucleotide sequence ID" value="NZ_AHAM01000300.1"/>
</dbReference>
<dbReference type="SUPFAM" id="SSF141868">
    <property type="entry name" value="EAL domain-like"/>
    <property type="match status" value="1"/>
</dbReference>
<protein>
    <submittedName>
        <fullName evidence="4">Diguanylate cyclase</fullName>
    </submittedName>
</protein>
<dbReference type="InterPro" id="IPR007892">
    <property type="entry name" value="CHASE4"/>
</dbReference>
<dbReference type="AlphaFoldDB" id="H0I2F9"/>
<reference evidence="4 5" key="1">
    <citation type="journal article" date="2012" name="J. Bacteriol.">
        <title>Draft Genome Sequence of Mesorhizobium alhagi CCNWXJ12-2T, a Novel Salt-Resistant Species Isolated from the Desert of Northwestern China.</title>
        <authorList>
            <person name="Zhou M."/>
            <person name="Chen W."/>
            <person name="Chen H."/>
            <person name="Wei G."/>
        </authorList>
    </citation>
    <scope>NUCLEOTIDE SEQUENCE [LARGE SCALE GENOMIC DNA]</scope>
    <source>
        <strain evidence="4 5">CCNWXJ12-2</strain>
    </source>
</reference>
<dbReference type="InterPro" id="IPR001633">
    <property type="entry name" value="EAL_dom"/>
</dbReference>
<dbReference type="CDD" id="cd01949">
    <property type="entry name" value="GGDEF"/>
    <property type="match status" value="1"/>
</dbReference>
<dbReference type="SMART" id="SM00267">
    <property type="entry name" value="GGDEF"/>
    <property type="match status" value="1"/>
</dbReference>
<evidence type="ECO:0000313" key="4">
    <source>
        <dbReference type="EMBL" id="EHK52869.1"/>
    </source>
</evidence>
<dbReference type="InterPro" id="IPR035919">
    <property type="entry name" value="EAL_sf"/>
</dbReference>
<dbReference type="Proteomes" id="UP000003250">
    <property type="component" value="Unassembled WGS sequence"/>
</dbReference>
<organism evidence="4 5">
    <name type="scientific">Mesorhizobium alhagi CCNWXJ12-2</name>
    <dbReference type="NCBI Taxonomy" id="1107882"/>
    <lineage>
        <taxon>Bacteria</taxon>
        <taxon>Pseudomonadati</taxon>
        <taxon>Pseudomonadota</taxon>
        <taxon>Alphaproteobacteria</taxon>
        <taxon>Hyphomicrobiales</taxon>
        <taxon>Phyllobacteriaceae</taxon>
        <taxon>Allomesorhizobium</taxon>
    </lineage>
</organism>
<keyword evidence="1" id="KW-1133">Transmembrane helix</keyword>
<evidence type="ECO:0000259" key="3">
    <source>
        <dbReference type="PROSITE" id="PS50887"/>
    </source>
</evidence>
<dbReference type="Pfam" id="PF00563">
    <property type="entry name" value="EAL"/>
    <property type="match status" value="1"/>
</dbReference>
<gene>
    <name evidence="4" type="ORF">MAXJ12_33314</name>
</gene>
<keyword evidence="1" id="KW-0812">Transmembrane</keyword>
<dbReference type="SMART" id="SM00052">
    <property type="entry name" value="EAL"/>
    <property type="match status" value="1"/>
</dbReference>
<evidence type="ECO:0000259" key="2">
    <source>
        <dbReference type="PROSITE" id="PS50883"/>
    </source>
</evidence>
<dbReference type="NCBIfam" id="TIGR00254">
    <property type="entry name" value="GGDEF"/>
    <property type="match status" value="1"/>
</dbReference>
<name>H0I2F9_9HYPH</name>
<dbReference type="Gene3D" id="3.20.20.450">
    <property type="entry name" value="EAL domain"/>
    <property type="match status" value="1"/>
</dbReference>
<dbReference type="InterPro" id="IPR043128">
    <property type="entry name" value="Rev_trsase/Diguanyl_cyclase"/>
</dbReference>
<dbReference type="GO" id="GO:0003824">
    <property type="term" value="F:catalytic activity"/>
    <property type="evidence" value="ECO:0007669"/>
    <property type="project" value="UniProtKB-ARBA"/>
</dbReference>
<evidence type="ECO:0000313" key="5">
    <source>
        <dbReference type="Proteomes" id="UP000003250"/>
    </source>
</evidence>
<dbReference type="Pfam" id="PF05228">
    <property type="entry name" value="CHASE4"/>
    <property type="match status" value="1"/>
</dbReference>
<dbReference type="SUPFAM" id="SSF55073">
    <property type="entry name" value="Nucleotide cyclase"/>
    <property type="match status" value="1"/>
</dbReference>
<evidence type="ECO:0000256" key="1">
    <source>
        <dbReference type="SAM" id="Phobius"/>
    </source>
</evidence>
<dbReference type="InterPro" id="IPR052155">
    <property type="entry name" value="Biofilm_reg_signaling"/>
</dbReference>
<feature type="transmembrane region" description="Helical" evidence="1">
    <location>
        <begin position="51"/>
        <end position="76"/>
    </location>
</feature>
<dbReference type="InterPro" id="IPR000160">
    <property type="entry name" value="GGDEF_dom"/>
</dbReference>